<dbReference type="GeneID" id="20666818"/>
<keyword evidence="1" id="KW-0813">Transport</keyword>
<protein>
    <recommendedName>
        <fullName evidence="8">Maintenance of mitochondrial morphology protein 1</fullName>
    </recommendedName>
</protein>
<feature type="domain" description="SMP-LTD" evidence="10">
    <location>
        <begin position="97"/>
        <end position="302"/>
    </location>
</feature>
<keyword evidence="4 8" id="KW-1133">Transmembrane helix</keyword>
<evidence type="ECO:0000256" key="1">
    <source>
        <dbReference type="ARBA" id="ARBA00022448"/>
    </source>
</evidence>
<feature type="topological domain" description="Cytoplasmic" evidence="8">
    <location>
        <begin position="42"/>
        <end position="313"/>
    </location>
</feature>
<evidence type="ECO:0000256" key="3">
    <source>
        <dbReference type="ARBA" id="ARBA00022824"/>
    </source>
</evidence>
<keyword evidence="3 8" id="KW-0256">Endoplasmic reticulum</keyword>
<dbReference type="PANTHER" id="PTHR13466">
    <property type="entry name" value="TEX2 PROTEIN-RELATED"/>
    <property type="match status" value="1"/>
</dbReference>
<dbReference type="Pfam" id="PF10296">
    <property type="entry name" value="MMM1"/>
    <property type="match status" value="2"/>
</dbReference>
<name>W4K5I6_HETIT</name>
<dbReference type="GO" id="GO:1990456">
    <property type="term" value="P:mitochondrion-endoplasmic reticulum membrane tethering"/>
    <property type="evidence" value="ECO:0007669"/>
    <property type="project" value="TreeGrafter"/>
</dbReference>
<keyword evidence="6" id="KW-0446">Lipid-binding</keyword>
<dbReference type="HAMAP" id="MF_03103">
    <property type="entry name" value="Mmm1"/>
    <property type="match status" value="1"/>
</dbReference>
<dbReference type="STRING" id="747525.W4K5I6"/>
<evidence type="ECO:0000256" key="5">
    <source>
        <dbReference type="ARBA" id="ARBA00023055"/>
    </source>
</evidence>
<dbReference type="CDD" id="cd21671">
    <property type="entry name" value="SMP_Mmm1"/>
    <property type="match status" value="1"/>
</dbReference>
<feature type="transmembrane region" description="Helical" evidence="9">
    <location>
        <begin position="20"/>
        <end position="40"/>
    </location>
</feature>
<comment type="subcellular location">
    <subcellularLocation>
        <location evidence="8">Endoplasmic reticulum membrane</location>
        <topology evidence="8">Single-pass type I membrane protein</topology>
    </subcellularLocation>
    <text evidence="8">The ERMES/MDM complex localizes to a few discrete foci (around 10 per single cell), that represent mitochondria-endoplasmic reticulum junctions. These foci are often found next to mtDNA nucleoids.</text>
</comment>
<feature type="topological domain" description="Lumenal" evidence="8">
    <location>
        <begin position="1"/>
        <end position="20"/>
    </location>
</feature>
<dbReference type="GO" id="GO:0045040">
    <property type="term" value="P:protein insertion into mitochondrial outer membrane"/>
    <property type="evidence" value="ECO:0007669"/>
    <property type="project" value="UniProtKB-UniRule"/>
</dbReference>
<evidence type="ECO:0000313" key="11">
    <source>
        <dbReference type="EMBL" id="ETW81024.1"/>
    </source>
</evidence>
<reference evidence="11 12" key="1">
    <citation type="journal article" date="2012" name="New Phytol.">
        <title>Insight into trade-off between wood decay and parasitism from the genome of a fungal forest pathogen.</title>
        <authorList>
            <person name="Olson A."/>
            <person name="Aerts A."/>
            <person name="Asiegbu F."/>
            <person name="Belbahri L."/>
            <person name="Bouzid O."/>
            <person name="Broberg A."/>
            <person name="Canback B."/>
            <person name="Coutinho P.M."/>
            <person name="Cullen D."/>
            <person name="Dalman K."/>
            <person name="Deflorio G."/>
            <person name="van Diepen L.T."/>
            <person name="Dunand C."/>
            <person name="Duplessis S."/>
            <person name="Durling M."/>
            <person name="Gonthier P."/>
            <person name="Grimwood J."/>
            <person name="Fossdal C.G."/>
            <person name="Hansson D."/>
            <person name="Henrissat B."/>
            <person name="Hietala A."/>
            <person name="Himmelstrand K."/>
            <person name="Hoffmeister D."/>
            <person name="Hogberg N."/>
            <person name="James T.Y."/>
            <person name="Karlsson M."/>
            <person name="Kohler A."/>
            <person name="Kues U."/>
            <person name="Lee Y.H."/>
            <person name="Lin Y.C."/>
            <person name="Lind M."/>
            <person name="Lindquist E."/>
            <person name="Lombard V."/>
            <person name="Lucas S."/>
            <person name="Lunden K."/>
            <person name="Morin E."/>
            <person name="Murat C."/>
            <person name="Park J."/>
            <person name="Raffaello T."/>
            <person name="Rouze P."/>
            <person name="Salamov A."/>
            <person name="Schmutz J."/>
            <person name="Solheim H."/>
            <person name="Stahlberg J."/>
            <person name="Velez H."/>
            <person name="de Vries R.P."/>
            <person name="Wiebenga A."/>
            <person name="Woodward S."/>
            <person name="Yakovlev I."/>
            <person name="Garbelotto M."/>
            <person name="Martin F."/>
            <person name="Grigoriev I.V."/>
            <person name="Stenlid J."/>
        </authorList>
    </citation>
    <scope>NUCLEOTIDE SEQUENCE [LARGE SCALE GENOMIC DNA]</scope>
    <source>
        <strain evidence="11 12">TC 32-1</strain>
    </source>
</reference>
<organism evidence="11 12">
    <name type="scientific">Heterobasidion irregulare (strain TC 32-1)</name>
    <dbReference type="NCBI Taxonomy" id="747525"/>
    <lineage>
        <taxon>Eukaryota</taxon>
        <taxon>Fungi</taxon>
        <taxon>Dikarya</taxon>
        <taxon>Basidiomycota</taxon>
        <taxon>Agaricomycotina</taxon>
        <taxon>Agaricomycetes</taxon>
        <taxon>Russulales</taxon>
        <taxon>Bondarzewiaceae</taxon>
        <taxon>Heterobasidion</taxon>
        <taxon>Heterobasidion annosum species complex</taxon>
    </lineage>
</organism>
<keyword evidence="12" id="KW-1185">Reference proteome</keyword>
<evidence type="ECO:0000256" key="7">
    <source>
        <dbReference type="ARBA" id="ARBA00023136"/>
    </source>
</evidence>
<proteinExistence type="inferred from homology"/>
<dbReference type="InterPro" id="IPR019411">
    <property type="entry name" value="MMM1_dom"/>
</dbReference>
<dbReference type="InterPro" id="IPR027537">
    <property type="entry name" value="Mmm1"/>
</dbReference>
<evidence type="ECO:0000256" key="9">
    <source>
        <dbReference type="SAM" id="Phobius"/>
    </source>
</evidence>
<evidence type="ECO:0000256" key="8">
    <source>
        <dbReference type="HAMAP-Rule" id="MF_03103"/>
    </source>
</evidence>
<dbReference type="InterPro" id="IPR031468">
    <property type="entry name" value="SMP_LBD"/>
</dbReference>
<dbReference type="InParanoid" id="W4K5I6"/>
<keyword evidence="5" id="KW-0445">Lipid transport</keyword>
<comment type="subunit">
    <text evidence="8">Homodimer. Component of the ER-mitochondria encounter structure (ERMES) or MDM complex, composed of MMM1, MDM10, MDM12 and MDM34. A MMM1 homodimer associates with one molecule of MDM12 on each side in a pairwise head-to-tail manner, and the SMP-LTD domains of MMM1 and MDM12 generate a continuous hydrophobic tunnel for phospholipid trafficking.</text>
</comment>
<dbReference type="PANTHER" id="PTHR13466:SF0">
    <property type="entry name" value="SMP-LTD DOMAIN-CONTAINING PROTEIN"/>
    <property type="match status" value="1"/>
</dbReference>
<evidence type="ECO:0000256" key="4">
    <source>
        <dbReference type="ARBA" id="ARBA00022989"/>
    </source>
</evidence>
<gene>
    <name evidence="8" type="primary">MMM1</name>
    <name evidence="11" type="ORF">HETIRDRAFT_123321</name>
</gene>
<dbReference type="AlphaFoldDB" id="W4K5I6"/>
<dbReference type="FunCoup" id="W4K5I6">
    <property type="interactions" value="84"/>
</dbReference>
<dbReference type="HOGENOM" id="CLU_032730_0_0_1"/>
<comment type="similarity">
    <text evidence="8">Belongs to the MMM1 family.</text>
</comment>
<dbReference type="RefSeq" id="XP_009547704.1">
    <property type="nucleotide sequence ID" value="XM_009549409.1"/>
</dbReference>
<dbReference type="OrthoDB" id="5599157at2759"/>
<dbReference type="KEGG" id="hir:HETIRDRAFT_123321"/>
<evidence type="ECO:0000259" key="10">
    <source>
        <dbReference type="PROSITE" id="PS51847"/>
    </source>
</evidence>
<evidence type="ECO:0000313" key="12">
    <source>
        <dbReference type="Proteomes" id="UP000030671"/>
    </source>
</evidence>
<keyword evidence="7 8" id="KW-0472">Membrane</keyword>
<dbReference type="Proteomes" id="UP000030671">
    <property type="component" value="Unassembled WGS sequence"/>
</dbReference>
<accession>W4K5I6</accession>
<sequence length="313" mass="33136">MQTSGGGNYLFSLQPTFTQGLVLGQLSILFLLSLILKYLFLDAARPPSHLGAQKPLSLPVPVARTTGRAGTKGGEDGGGYEDGNGFVGVGASSGTGAPESAEWMNAVLQQVADAYRAKLRGDLGGAAGDEAARARVEVFANRVRPVGFLDEIRIHAVDVGVSAPRLANARLVRARPSDGAEVEFDMTYTDTISVSLSTAYLFNYPLPSFARLPVSVTISLSLFSSSIVVTPPSATAPAPTLAVRIPPSFRLELKTTSLMGSRAKLADVPKLHELIEHQLRRQLAQRGSWKIVLPGLTSVADVQAEMKTEGALP</sequence>
<dbReference type="PROSITE" id="PS51847">
    <property type="entry name" value="SMP"/>
    <property type="match status" value="1"/>
</dbReference>
<dbReference type="GO" id="GO:0015914">
    <property type="term" value="P:phospholipid transport"/>
    <property type="evidence" value="ECO:0007669"/>
    <property type="project" value="TreeGrafter"/>
</dbReference>
<keyword evidence="2 8" id="KW-0812">Transmembrane</keyword>
<dbReference type="eggNOG" id="ENOG502QUUW">
    <property type="taxonomic scope" value="Eukaryota"/>
</dbReference>
<evidence type="ECO:0000256" key="2">
    <source>
        <dbReference type="ARBA" id="ARBA00022692"/>
    </source>
</evidence>
<dbReference type="GO" id="GO:0008289">
    <property type="term" value="F:lipid binding"/>
    <property type="evidence" value="ECO:0007669"/>
    <property type="project" value="UniProtKB-KW"/>
</dbReference>
<comment type="function">
    <text evidence="8">Component of the ERMES/MDM complex, which serves as a molecular tether to connect the endoplasmic reticulum (ER) and mitochondria. Components of this complex are involved in the control of mitochondrial shape and protein biogenesis, and function in nonvesicular lipid trafficking between the ER and mitochondria. The MDM12-MMM1 subcomplex functions in the major beta-barrel assembly pathway that is responsible for biogenesis of all outer membrane beta-barrel proteins, and acts in a late step after the SAM complex. The MDM10-MDM12-MMM1 subcomplex further acts in the TOM40-specific pathway after the action of the MDM12-MMM1 complex. Essential for establishing and maintaining the structure of mitochondria and maintenance of mtDNA nucleoids.</text>
</comment>
<dbReference type="GO" id="GO:0005789">
    <property type="term" value="C:endoplasmic reticulum membrane"/>
    <property type="evidence" value="ECO:0007669"/>
    <property type="project" value="UniProtKB-SubCell"/>
</dbReference>
<evidence type="ECO:0000256" key="6">
    <source>
        <dbReference type="ARBA" id="ARBA00023121"/>
    </source>
</evidence>
<dbReference type="EMBL" id="KI925459">
    <property type="protein sequence ID" value="ETW81024.1"/>
    <property type="molecule type" value="Genomic_DNA"/>
</dbReference>
<dbReference type="GO" id="GO:0032865">
    <property type="term" value="C:ERMES complex"/>
    <property type="evidence" value="ECO:0007669"/>
    <property type="project" value="UniProtKB-UniRule"/>
</dbReference>